<keyword evidence="3" id="KW-1185">Reference proteome</keyword>
<accession>A0AAN7Z4J9</accession>
<organism evidence="2 3">
    <name type="scientific">Xylaria bambusicola</name>
    <dbReference type="NCBI Taxonomy" id="326684"/>
    <lineage>
        <taxon>Eukaryota</taxon>
        <taxon>Fungi</taxon>
        <taxon>Dikarya</taxon>
        <taxon>Ascomycota</taxon>
        <taxon>Pezizomycotina</taxon>
        <taxon>Sordariomycetes</taxon>
        <taxon>Xylariomycetidae</taxon>
        <taxon>Xylariales</taxon>
        <taxon>Xylariaceae</taxon>
        <taxon>Xylaria</taxon>
    </lineage>
</organism>
<dbReference type="EMBL" id="JAWHQM010000004">
    <property type="protein sequence ID" value="KAK5626798.1"/>
    <property type="molecule type" value="Genomic_DNA"/>
</dbReference>
<evidence type="ECO:0000313" key="3">
    <source>
        <dbReference type="Proteomes" id="UP001305414"/>
    </source>
</evidence>
<evidence type="ECO:0000256" key="1">
    <source>
        <dbReference type="SAM" id="MobiDB-lite"/>
    </source>
</evidence>
<feature type="region of interest" description="Disordered" evidence="1">
    <location>
        <begin position="1"/>
        <end position="25"/>
    </location>
</feature>
<gene>
    <name evidence="2" type="ORF">RRF57_002513</name>
</gene>
<proteinExistence type="predicted"/>
<dbReference type="AlphaFoldDB" id="A0AAN7Z4J9"/>
<protein>
    <submittedName>
        <fullName evidence="2">Uncharacterized protein</fullName>
    </submittedName>
</protein>
<feature type="compositionally biased region" description="Basic and acidic residues" evidence="1">
    <location>
        <begin position="12"/>
        <end position="25"/>
    </location>
</feature>
<dbReference type="Proteomes" id="UP001305414">
    <property type="component" value="Unassembled WGS sequence"/>
</dbReference>
<evidence type="ECO:0000313" key="2">
    <source>
        <dbReference type="EMBL" id="KAK5626798.1"/>
    </source>
</evidence>
<reference evidence="2 3" key="1">
    <citation type="submission" date="2023-10" db="EMBL/GenBank/DDBJ databases">
        <title>Draft genome sequence of Xylaria bambusicola isolate GMP-LS, the root and basal stem rot pathogen of sugarcane in Indonesia.</title>
        <authorList>
            <person name="Selvaraj P."/>
            <person name="Muralishankar V."/>
            <person name="Muruganantham S."/>
            <person name="Sp S."/>
            <person name="Haryani S."/>
            <person name="Lau K.J.X."/>
            <person name="Naqvi N.I."/>
        </authorList>
    </citation>
    <scope>NUCLEOTIDE SEQUENCE [LARGE SCALE GENOMIC DNA]</scope>
    <source>
        <strain evidence="2">GMP-LS</strain>
    </source>
</reference>
<name>A0AAN7Z4J9_9PEZI</name>
<sequence>MKQNGSEPEQNGPDKRHSPPREPLRKRVYNPFQRFMRGDYLQGRPDTDVYRLLSHAYFLRKADSRIYNGDSTDGGQLDFDFKGFREFLNKAKQIPRMLPPWWSDKKQAECEELGGQTRWGSLAYAIRRTDIRQQYREPFMDIQLRLLAEYIHGTGIGDSKHCFLREELTRIHDGRTTNNEMGRIITARWFKRQIEHILATLDTAALAVCIEEAYAGEQ</sequence>
<comment type="caution">
    <text evidence="2">The sequence shown here is derived from an EMBL/GenBank/DDBJ whole genome shotgun (WGS) entry which is preliminary data.</text>
</comment>